<sequence>MITLPEFLDGTTPHCTPTTAHLFDSTHPDDEERAAAICAGCPLRPGCATHALTTPEERGTWGGLTAHQRRRVLNPDDGAWLDEQGRVRVPCGTFPALMAHLRYTETCGRCEAAQQARTASRRLARLAEEHEAGGTTAGAAIHRRLGERPCLRCLAAEARRSAYRRAARHMAQQQAPRPELAMAS</sequence>
<dbReference type="GO" id="GO:0046872">
    <property type="term" value="F:metal ion binding"/>
    <property type="evidence" value="ECO:0007669"/>
    <property type="project" value="UniProtKB-KW"/>
</dbReference>
<keyword evidence="6" id="KW-0408">Iron</keyword>
<dbReference type="PROSITE" id="PS51674">
    <property type="entry name" value="4FE4S_WBL"/>
    <property type="match status" value="1"/>
</dbReference>
<comment type="subcellular location">
    <subcellularLocation>
        <location evidence="2">Cytoplasm</location>
    </subcellularLocation>
</comment>
<evidence type="ECO:0000259" key="12">
    <source>
        <dbReference type="PROSITE" id="PS51674"/>
    </source>
</evidence>
<keyword evidence="11" id="KW-0804">Transcription</keyword>
<organism evidence="13">
    <name type="scientific">Streptomyces anulatus</name>
    <name type="common">Streptomyces chrysomallus</name>
    <dbReference type="NCBI Taxonomy" id="1892"/>
    <lineage>
        <taxon>Bacteria</taxon>
        <taxon>Bacillati</taxon>
        <taxon>Actinomycetota</taxon>
        <taxon>Actinomycetes</taxon>
        <taxon>Kitasatosporales</taxon>
        <taxon>Streptomycetaceae</taxon>
        <taxon>Streptomyces</taxon>
    </lineage>
</organism>
<evidence type="ECO:0000256" key="4">
    <source>
        <dbReference type="ARBA" id="ARBA00022485"/>
    </source>
</evidence>
<dbReference type="PANTHER" id="PTHR38839">
    <property type="entry name" value="TRANSCRIPTIONAL REGULATOR WHID-RELATED"/>
    <property type="match status" value="1"/>
</dbReference>
<evidence type="ECO:0000256" key="10">
    <source>
        <dbReference type="ARBA" id="ARBA00023157"/>
    </source>
</evidence>
<keyword evidence="10" id="KW-1015">Disulfide bond</keyword>
<gene>
    <name evidence="13" type="ORF">G3I43_07125</name>
</gene>
<dbReference type="AlphaFoldDB" id="A0A6G3SM42"/>
<evidence type="ECO:0000256" key="6">
    <source>
        <dbReference type="ARBA" id="ARBA00023004"/>
    </source>
</evidence>
<accession>A0A6G3SM42</accession>
<comment type="cofactor">
    <cofactor evidence="1">
        <name>[4Fe-4S] cluster</name>
        <dbReference type="ChEBI" id="CHEBI:49883"/>
    </cofactor>
</comment>
<dbReference type="RefSeq" id="WP_164256924.1">
    <property type="nucleotide sequence ID" value="NZ_JAAGMK010000180.1"/>
</dbReference>
<comment type="similarity">
    <text evidence="3">Belongs to the WhiB family.</text>
</comment>
<keyword evidence="8" id="KW-0805">Transcription regulation</keyword>
<comment type="caution">
    <text evidence="13">The sequence shown here is derived from an EMBL/GenBank/DDBJ whole genome shotgun (WGS) entry which is preliminary data.</text>
</comment>
<dbReference type="GO" id="GO:0045454">
    <property type="term" value="P:cell redox homeostasis"/>
    <property type="evidence" value="ECO:0007669"/>
    <property type="project" value="TreeGrafter"/>
</dbReference>
<evidence type="ECO:0000256" key="3">
    <source>
        <dbReference type="ARBA" id="ARBA00006597"/>
    </source>
</evidence>
<keyword evidence="9" id="KW-0238">DNA-binding</keyword>
<dbReference type="InterPro" id="IPR034768">
    <property type="entry name" value="4FE4S_WBL"/>
</dbReference>
<evidence type="ECO:0000313" key="13">
    <source>
        <dbReference type="EMBL" id="NEB83950.1"/>
    </source>
</evidence>
<dbReference type="GO" id="GO:0005737">
    <property type="term" value="C:cytoplasm"/>
    <property type="evidence" value="ECO:0007669"/>
    <property type="project" value="UniProtKB-SubCell"/>
</dbReference>
<evidence type="ECO:0000256" key="9">
    <source>
        <dbReference type="ARBA" id="ARBA00023125"/>
    </source>
</evidence>
<dbReference type="Pfam" id="PF02467">
    <property type="entry name" value="Whib"/>
    <property type="match status" value="1"/>
</dbReference>
<reference evidence="13" key="1">
    <citation type="submission" date="2020-01" db="EMBL/GenBank/DDBJ databases">
        <title>Insect and environment-associated Actinomycetes.</title>
        <authorList>
            <person name="Currrie C."/>
            <person name="Chevrette M."/>
            <person name="Carlson C."/>
            <person name="Stubbendieck R."/>
            <person name="Wendt-Pienkowski E."/>
        </authorList>
    </citation>
    <scope>NUCLEOTIDE SEQUENCE</scope>
    <source>
        <strain evidence="13">SID505</strain>
    </source>
</reference>
<evidence type="ECO:0000256" key="2">
    <source>
        <dbReference type="ARBA" id="ARBA00004496"/>
    </source>
</evidence>
<proteinExistence type="inferred from homology"/>
<evidence type="ECO:0000256" key="5">
    <source>
        <dbReference type="ARBA" id="ARBA00022723"/>
    </source>
</evidence>
<dbReference type="InterPro" id="IPR003482">
    <property type="entry name" value="Whib"/>
</dbReference>
<evidence type="ECO:0000256" key="7">
    <source>
        <dbReference type="ARBA" id="ARBA00023014"/>
    </source>
</evidence>
<protein>
    <submittedName>
        <fullName evidence="13">WhiB family transcriptional regulator</fullName>
    </submittedName>
</protein>
<dbReference type="GO" id="GO:0003677">
    <property type="term" value="F:DNA binding"/>
    <property type="evidence" value="ECO:0007669"/>
    <property type="project" value="UniProtKB-KW"/>
</dbReference>
<keyword evidence="5" id="KW-0479">Metal-binding</keyword>
<dbReference type="EMBL" id="JAAGMK010000180">
    <property type="protein sequence ID" value="NEB83950.1"/>
    <property type="molecule type" value="Genomic_DNA"/>
</dbReference>
<feature type="domain" description="4Fe-4S Wbl-type" evidence="12">
    <location>
        <begin position="14"/>
        <end position="71"/>
    </location>
</feature>
<evidence type="ECO:0000256" key="11">
    <source>
        <dbReference type="ARBA" id="ARBA00023163"/>
    </source>
</evidence>
<name>A0A6G3SM42_STRAQ</name>
<keyword evidence="7" id="KW-0411">Iron-sulfur</keyword>
<dbReference type="GO" id="GO:0045892">
    <property type="term" value="P:negative regulation of DNA-templated transcription"/>
    <property type="evidence" value="ECO:0007669"/>
    <property type="project" value="TreeGrafter"/>
</dbReference>
<evidence type="ECO:0000256" key="8">
    <source>
        <dbReference type="ARBA" id="ARBA00023015"/>
    </source>
</evidence>
<keyword evidence="4" id="KW-0004">4Fe-4S</keyword>
<dbReference type="GO" id="GO:0047134">
    <property type="term" value="F:protein-disulfide reductase [NAD(P)H] activity"/>
    <property type="evidence" value="ECO:0007669"/>
    <property type="project" value="TreeGrafter"/>
</dbReference>
<evidence type="ECO:0000256" key="1">
    <source>
        <dbReference type="ARBA" id="ARBA00001966"/>
    </source>
</evidence>
<dbReference type="GO" id="GO:0051539">
    <property type="term" value="F:4 iron, 4 sulfur cluster binding"/>
    <property type="evidence" value="ECO:0007669"/>
    <property type="project" value="UniProtKB-KW"/>
</dbReference>